<evidence type="ECO:0000256" key="4">
    <source>
        <dbReference type="ARBA" id="ARBA00022272"/>
    </source>
</evidence>
<dbReference type="GO" id="GO:0004640">
    <property type="term" value="F:phosphoribosylanthranilate isomerase activity"/>
    <property type="evidence" value="ECO:0007669"/>
    <property type="project" value="UniProtKB-UniRule"/>
</dbReference>
<dbReference type="InterPro" id="IPR001240">
    <property type="entry name" value="PRAI_dom"/>
</dbReference>
<evidence type="ECO:0000256" key="3">
    <source>
        <dbReference type="ARBA" id="ARBA00012572"/>
    </source>
</evidence>
<dbReference type="Gene3D" id="3.20.20.70">
    <property type="entry name" value="Aldolase class I"/>
    <property type="match status" value="1"/>
</dbReference>
<dbReference type="SUPFAM" id="SSF51366">
    <property type="entry name" value="Ribulose-phoshate binding barrel"/>
    <property type="match status" value="1"/>
</dbReference>
<dbReference type="UniPathway" id="UPA00035">
    <property type="reaction ID" value="UER00042"/>
</dbReference>
<dbReference type="RefSeq" id="WP_155323177.1">
    <property type="nucleotide sequence ID" value="NZ_AP021876.1"/>
</dbReference>
<dbReference type="PANTHER" id="PTHR42894:SF1">
    <property type="entry name" value="N-(5'-PHOSPHORIBOSYL)ANTHRANILATE ISOMERASE"/>
    <property type="match status" value="1"/>
</dbReference>
<dbReference type="InterPro" id="IPR013785">
    <property type="entry name" value="Aldolase_TIM"/>
</dbReference>
<evidence type="ECO:0000256" key="1">
    <source>
        <dbReference type="ARBA" id="ARBA00001164"/>
    </source>
</evidence>
<dbReference type="AlphaFoldDB" id="A0A5K7ZQQ2"/>
<dbReference type="InterPro" id="IPR011060">
    <property type="entry name" value="RibuloseP-bd_barrel"/>
</dbReference>
<keyword evidence="7 9" id="KW-0057">Aromatic amino acid biosynthesis</keyword>
<dbReference type="EC" id="5.3.1.24" evidence="3 9"/>
<name>A0A5K7ZQQ2_9BACT</name>
<evidence type="ECO:0000256" key="2">
    <source>
        <dbReference type="ARBA" id="ARBA00004664"/>
    </source>
</evidence>
<dbReference type="EMBL" id="AP021876">
    <property type="protein sequence ID" value="BBO82819.1"/>
    <property type="molecule type" value="Genomic_DNA"/>
</dbReference>
<keyword evidence="6 9" id="KW-0822">Tryptophan biosynthesis</keyword>
<evidence type="ECO:0000259" key="10">
    <source>
        <dbReference type="Pfam" id="PF00697"/>
    </source>
</evidence>
<evidence type="ECO:0000256" key="7">
    <source>
        <dbReference type="ARBA" id="ARBA00023141"/>
    </source>
</evidence>
<evidence type="ECO:0000256" key="9">
    <source>
        <dbReference type="HAMAP-Rule" id="MF_00135"/>
    </source>
</evidence>
<dbReference type="Pfam" id="PF00697">
    <property type="entry name" value="PRAI"/>
    <property type="match status" value="1"/>
</dbReference>
<dbReference type="GO" id="GO:0000162">
    <property type="term" value="P:L-tryptophan biosynthetic process"/>
    <property type="evidence" value="ECO:0007669"/>
    <property type="project" value="UniProtKB-UniRule"/>
</dbReference>
<reference evidence="11 12" key="1">
    <citation type="submission" date="2019-11" db="EMBL/GenBank/DDBJ databases">
        <title>Comparative genomics of hydrocarbon-degrading Desulfosarcina strains.</title>
        <authorList>
            <person name="Watanabe M."/>
            <person name="Kojima H."/>
            <person name="Fukui M."/>
        </authorList>
    </citation>
    <scope>NUCLEOTIDE SEQUENCE [LARGE SCALE GENOMIC DNA]</scope>
    <source>
        <strain evidence="11 12">28bB2T</strain>
    </source>
</reference>
<dbReference type="InterPro" id="IPR044643">
    <property type="entry name" value="TrpF_fam"/>
</dbReference>
<dbReference type="HAMAP" id="MF_00135">
    <property type="entry name" value="PRAI"/>
    <property type="match status" value="1"/>
</dbReference>
<gene>
    <name evidence="11" type="primary">trpF_1</name>
    <name evidence="9" type="synonym">trpF</name>
    <name evidence="11" type="ORF">DSCO28_33850</name>
</gene>
<dbReference type="Proteomes" id="UP000425960">
    <property type="component" value="Chromosome"/>
</dbReference>
<comment type="pathway">
    <text evidence="2 9">Amino-acid biosynthesis; L-tryptophan biosynthesis; L-tryptophan from chorismate: step 3/5.</text>
</comment>
<feature type="domain" description="N-(5'phosphoribosyl) anthranilate isomerase (PRAI)" evidence="10">
    <location>
        <begin position="7"/>
        <end position="223"/>
    </location>
</feature>
<protein>
    <recommendedName>
        <fullName evidence="4 9">N-(5'-phosphoribosyl)anthranilate isomerase</fullName>
        <shortName evidence="9">PRAI</shortName>
        <ecNumber evidence="3 9">5.3.1.24</ecNumber>
    </recommendedName>
</protein>
<organism evidence="11 12">
    <name type="scientific">Desulfosarcina ovata subsp. sediminis</name>
    <dbReference type="NCBI Taxonomy" id="885957"/>
    <lineage>
        <taxon>Bacteria</taxon>
        <taxon>Pseudomonadati</taxon>
        <taxon>Thermodesulfobacteriota</taxon>
        <taxon>Desulfobacteria</taxon>
        <taxon>Desulfobacterales</taxon>
        <taxon>Desulfosarcinaceae</taxon>
        <taxon>Desulfosarcina</taxon>
    </lineage>
</organism>
<keyword evidence="8 9" id="KW-0413">Isomerase</keyword>
<comment type="similarity">
    <text evidence="9">Belongs to the TrpF family.</text>
</comment>
<evidence type="ECO:0000313" key="11">
    <source>
        <dbReference type="EMBL" id="BBO82819.1"/>
    </source>
</evidence>
<evidence type="ECO:0000313" key="12">
    <source>
        <dbReference type="Proteomes" id="UP000425960"/>
    </source>
</evidence>
<proteinExistence type="inferred from homology"/>
<dbReference type="CDD" id="cd00405">
    <property type="entry name" value="PRAI"/>
    <property type="match status" value="1"/>
</dbReference>
<dbReference type="KEGG" id="dov:DSCO28_33850"/>
<evidence type="ECO:0000256" key="6">
    <source>
        <dbReference type="ARBA" id="ARBA00022822"/>
    </source>
</evidence>
<comment type="catalytic activity">
    <reaction evidence="1 9">
        <text>N-(5-phospho-beta-D-ribosyl)anthranilate = 1-(2-carboxyphenylamino)-1-deoxy-D-ribulose 5-phosphate</text>
        <dbReference type="Rhea" id="RHEA:21540"/>
        <dbReference type="ChEBI" id="CHEBI:18277"/>
        <dbReference type="ChEBI" id="CHEBI:58613"/>
        <dbReference type="EC" id="5.3.1.24"/>
    </reaction>
</comment>
<sequence length="236" mass="25422">MPNPYHAKICCTTNLDDARLAAEAGADFFGVVVEVDFSPRSLTIEAARSLFDAPPLPAVALVFEMPERRIHRLIQTLKPFAVQFLGDSDRALLKRLKSTFPETQIWQSVHLPQAGGQVELDDLKAGVEAYLQAGVDALLLDTAAIKQGQIKFGGTGLTFDWTLAGTFMQMVPAGFPVWLAGGIDPDNVAAALAAVDPYGIDLCSGVEARSGKKDPAKVKRLMNAIRQASTKRGEKT</sequence>
<evidence type="ECO:0000256" key="8">
    <source>
        <dbReference type="ARBA" id="ARBA00023235"/>
    </source>
</evidence>
<evidence type="ECO:0000256" key="5">
    <source>
        <dbReference type="ARBA" id="ARBA00022605"/>
    </source>
</evidence>
<dbReference type="PANTHER" id="PTHR42894">
    <property type="entry name" value="N-(5'-PHOSPHORIBOSYL)ANTHRANILATE ISOMERASE"/>
    <property type="match status" value="1"/>
</dbReference>
<accession>A0A5K7ZQQ2</accession>
<keyword evidence="5 9" id="KW-0028">Amino-acid biosynthesis</keyword>